<evidence type="ECO:0000313" key="1">
    <source>
        <dbReference type="EMBL" id="KKK50941.1"/>
    </source>
</evidence>
<feature type="non-terminal residue" evidence="1">
    <location>
        <position position="37"/>
    </location>
</feature>
<reference evidence="1" key="1">
    <citation type="journal article" date="2015" name="Nature">
        <title>Complex archaea that bridge the gap between prokaryotes and eukaryotes.</title>
        <authorList>
            <person name="Spang A."/>
            <person name="Saw J.H."/>
            <person name="Jorgensen S.L."/>
            <person name="Zaremba-Niedzwiedzka K."/>
            <person name="Martijn J."/>
            <person name="Lind A.E."/>
            <person name="van Eijk R."/>
            <person name="Schleper C."/>
            <person name="Guy L."/>
            <person name="Ettema T.J."/>
        </authorList>
    </citation>
    <scope>NUCLEOTIDE SEQUENCE</scope>
</reference>
<dbReference type="EMBL" id="LAZR01067764">
    <property type="protein sequence ID" value="KKK50941.1"/>
    <property type="molecule type" value="Genomic_DNA"/>
</dbReference>
<accession>A0A0F8YSG4</accession>
<dbReference type="AlphaFoldDB" id="A0A0F8YSG4"/>
<gene>
    <name evidence="1" type="ORF">LCGC14_3119970</name>
</gene>
<protein>
    <submittedName>
        <fullName evidence="1">Uncharacterized protein</fullName>
    </submittedName>
</protein>
<comment type="caution">
    <text evidence="1">The sequence shown here is derived from an EMBL/GenBank/DDBJ whole genome shotgun (WGS) entry which is preliminary data.</text>
</comment>
<organism evidence="1">
    <name type="scientific">marine sediment metagenome</name>
    <dbReference type="NCBI Taxonomy" id="412755"/>
    <lineage>
        <taxon>unclassified sequences</taxon>
        <taxon>metagenomes</taxon>
        <taxon>ecological metagenomes</taxon>
    </lineage>
</organism>
<proteinExistence type="predicted"/>
<sequence>MDLYASDEIALYPKPATDGNTYSLASESQDYGVITTI</sequence>
<name>A0A0F8YSG4_9ZZZZ</name>